<dbReference type="EMBL" id="OBMQ01000015">
    <property type="protein sequence ID" value="SOC23408.1"/>
    <property type="molecule type" value="Genomic_DNA"/>
</dbReference>
<dbReference type="RefSeq" id="WP_097074898.1">
    <property type="nucleotide sequence ID" value="NZ_OBMQ01000015.1"/>
</dbReference>
<organism evidence="1 2">
    <name type="scientific">Ureibacillus xyleni</name>
    <dbReference type="NCBI Taxonomy" id="614648"/>
    <lineage>
        <taxon>Bacteria</taxon>
        <taxon>Bacillati</taxon>
        <taxon>Bacillota</taxon>
        <taxon>Bacilli</taxon>
        <taxon>Bacillales</taxon>
        <taxon>Caryophanaceae</taxon>
        <taxon>Ureibacillus</taxon>
    </lineage>
</organism>
<keyword evidence="2" id="KW-1185">Reference proteome</keyword>
<dbReference type="SUPFAM" id="SSF69318">
    <property type="entry name" value="Integrin alpha N-terminal domain"/>
    <property type="match status" value="1"/>
</dbReference>
<dbReference type="InterPro" id="IPR028994">
    <property type="entry name" value="Integrin_alpha_N"/>
</dbReference>
<reference evidence="2" key="1">
    <citation type="submission" date="2017-08" db="EMBL/GenBank/DDBJ databases">
        <authorList>
            <person name="Varghese N."/>
            <person name="Submissions S."/>
        </authorList>
    </citation>
    <scope>NUCLEOTIDE SEQUENCE [LARGE SCALE GENOMIC DNA]</scope>
    <source>
        <strain evidence="2">JC22</strain>
    </source>
</reference>
<name>A0A285TLM7_9BACL</name>
<evidence type="ECO:0000313" key="1">
    <source>
        <dbReference type="EMBL" id="SOC23408.1"/>
    </source>
</evidence>
<sequence length="239" mass="27007">MNNYIPYMQFIVASKVGDVTGDGIPDWIYLTALKQDPNSPYWINITLHIKNGRTNQTTTLPLTENQGYNPTIWLGDFTGNDVNDIFVAIDSGGSGGIVFGYVYSSIQGRITNIFDSIRFNEQHPYTVNYANNYKVNVKSEKPPKKYILDLQYKGQEYLNEIYHADGTLIQPIEGWVDPASGLYPIDIARKGKYYLQALQQIAGRFHADGLGYVENLLNWDGSQFVIVRQSVAIYGEDLK</sequence>
<gene>
    <name evidence="1" type="ORF">SAMN05880501_11572</name>
</gene>
<proteinExistence type="predicted"/>
<dbReference type="AlphaFoldDB" id="A0A285TLM7"/>
<dbReference type="OrthoDB" id="1653343at2"/>
<accession>A0A285TLM7</accession>
<protein>
    <submittedName>
        <fullName evidence="1">Uncharacterized protein</fullName>
    </submittedName>
</protein>
<dbReference type="Proteomes" id="UP000219636">
    <property type="component" value="Unassembled WGS sequence"/>
</dbReference>
<evidence type="ECO:0000313" key="2">
    <source>
        <dbReference type="Proteomes" id="UP000219636"/>
    </source>
</evidence>